<comment type="caution">
    <text evidence="1">The sequence shown here is derived from an EMBL/GenBank/DDBJ whole genome shotgun (WGS) entry which is preliminary data.</text>
</comment>
<sequence length="348" mass="38378">MTTAVRRQRCGHILTGKDDDMDEKISSRKTSVGLERQTTANAWISFAADPAQKARCLARLRDAELGTDNQPSDCAAGGKHRFTEELGIPGTLAVIIDVLCWLRQADGKTSAREQAIALLEAIPVGADLGAVPYRYAHWLLHDLQWGITRYCQAEPLLALSAQMRALHDKELAGLAVDDSGWLALGPGAVGAAGETEEGDSQYLENLLGCVAAPLSRIDAEQMGKLCGGAAYFAGEQAKDSYWTDSEQRQLDSLYDDFRASVEQTLGPRPPAQQIAELKAWLRQEQAMDAAWEKKMRRQQRLLWRRWDAWGEKQASLYAAFNEVAVGFLLAQFKLAPRKTVFAPGPQLH</sequence>
<keyword evidence="2" id="KW-1185">Reference proteome</keyword>
<evidence type="ECO:0000313" key="1">
    <source>
        <dbReference type="EMBL" id="MEM4990878.1"/>
    </source>
</evidence>
<reference evidence="1 2" key="1">
    <citation type="submission" date="2024-02" db="EMBL/GenBank/DDBJ databases">
        <title>Draft genome sequence of Collimonas sp. strain H4R21, an effective mineral-weathering bacterial strain isolated from the beech rhizosphere.</title>
        <authorList>
            <person name="Morin E."/>
            <person name="Uroz S."/>
            <person name="Leveau J.H.J."/>
            <person name="Kumar R."/>
            <person name="Rey M.W."/>
            <person name="Pham J."/>
        </authorList>
    </citation>
    <scope>NUCLEOTIDE SEQUENCE [LARGE SCALE GENOMIC DNA]</scope>
    <source>
        <strain evidence="1 2">H4R21</strain>
    </source>
</reference>
<evidence type="ECO:0000313" key="2">
    <source>
        <dbReference type="Proteomes" id="UP001495910"/>
    </source>
</evidence>
<name>A0ABU9Q3Q4_9BURK</name>
<organism evidence="1 2">
    <name type="scientific">Collimonas rhizosphaerae</name>
    <dbReference type="NCBI Taxonomy" id="3126357"/>
    <lineage>
        <taxon>Bacteria</taxon>
        <taxon>Pseudomonadati</taxon>
        <taxon>Pseudomonadota</taxon>
        <taxon>Betaproteobacteria</taxon>
        <taxon>Burkholderiales</taxon>
        <taxon>Oxalobacteraceae</taxon>
        <taxon>Collimonas</taxon>
    </lineage>
</organism>
<proteinExistence type="predicted"/>
<dbReference type="RefSeq" id="WP_342831933.1">
    <property type="nucleotide sequence ID" value="NZ_JBANDC010000040.1"/>
</dbReference>
<dbReference type="EMBL" id="JBANDC010000040">
    <property type="protein sequence ID" value="MEM4990878.1"/>
    <property type="molecule type" value="Genomic_DNA"/>
</dbReference>
<dbReference type="Proteomes" id="UP001495910">
    <property type="component" value="Unassembled WGS sequence"/>
</dbReference>
<protein>
    <submittedName>
        <fullName evidence="1">Uncharacterized protein</fullName>
    </submittedName>
</protein>
<accession>A0ABU9Q3Q4</accession>
<gene>
    <name evidence="1" type="ORF">V8G57_26060</name>
</gene>